<dbReference type="AlphaFoldDB" id="A0A6A6EML0"/>
<sequence length="208" mass="23245">MPSFVAGARELVERRGSGGTFEVKAERLCHELEAKSKPMTHDEPMKEIGGDALFADIKNSLAELEERIHGLYTPPPEQKLDSLEGKENEIRAALAELEKPVTTPIEKIKSGGHLRDLLDEAKDESAYMRDMLDKTKEENECAAERDVVSLDPVLRHELKVFRGWKKSTRTSWVGLGSGCAWYFLRKHAPYHLGDLVVGDGADDVGYLL</sequence>
<evidence type="ECO:0000313" key="2">
    <source>
        <dbReference type="Proteomes" id="UP000800200"/>
    </source>
</evidence>
<proteinExistence type="predicted"/>
<accession>A0A6A6EML0</accession>
<dbReference type="EMBL" id="ML994616">
    <property type="protein sequence ID" value="KAF2192008.1"/>
    <property type="molecule type" value="Genomic_DNA"/>
</dbReference>
<evidence type="ECO:0000313" key="1">
    <source>
        <dbReference type="EMBL" id="KAF2192008.1"/>
    </source>
</evidence>
<gene>
    <name evidence="1" type="ORF">K469DRAFT_696072</name>
</gene>
<dbReference type="Proteomes" id="UP000800200">
    <property type="component" value="Unassembled WGS sequence"/>
</dbReference>
<keyword evidence="2" id="KW-1185">Reference proteome</keyword>
<name>A0A6A6EML0_9PEZI</name>
<organism evidence="1 2">
    <name type="scientific">Zopfia rhizophila CBS 207.26</name>
    <dbReference type="NCBI Taxonomy" id="1314779"/>
    <lineage>
        <taxon>Eukaryota</taxon>
        <taxon>Fungi</taxon>
        <taxon>Dikarya</taxon>
        <taxon>Ascomycota</taxon>
        <taxon>Pezizomycotina</taxon>
        <taxon>Dothideomycetes</taxon>
        <taxon>Dothideomycetes incertae sedis</taxon>
        <taxon>Zopfiaceae</taxon>
        <taxon>Zopfia</taxon>
    </lineage>
</organism>
<protein>
    <submittedName>
        <fullName evidence="1">Uncharacterized protein</fullName>
    </submittedName>
</protein>
<reference evidence="1" key="1">
    <citation type="journal article" date="2020" name="Stud. Mycol.">
        <title>101 Dothideomycetes genomes: a test case for predicting lifestyles and emergence of pathogens.</title>
        <authorList>
            <person name="Haridas S."/>
            <person name="Albert R."/>
            <person name="Binder M."/>
            <person name="Bloem J."/>
            <person name="Labutti K."/>
            <person name="Salamov A."/>
            <person name="Andreopoulos B."/>
            <person name="Baker S."/>
            <person name="Barry K."/>
            <person name="Bills G."/>
            <person name="Bluhm B."/>
            <person name="Cannon C."/>
            <person name="Castanera R."/>
            <person name="Culley D."/>
            <person name="Daum C."/>
            <person name="Ezra D."/>
            <person name="Gonzalez J."/>
            <person name="Henrissat B."/>
            <person name="Kuo A."/>
            <person name="Liang C."/>
            <person name="Lipzen A."/>
            <person name="Lutzoni F."/>
            <person name="Magnuson J."/>
            <person name="Mondo S."/>
            <person name="Nolan M."/>
            <person name="Ohm R."/>
            <person name="Pangilinan J."/>
            <person name="Park H.-J."/>
            <person name="Ramirez L."/>
            <person name="Alfaro M."/>
            <person name="Sun H."/>
            <person name="Tritt A."/>
            <person name="Yoshinaga Y."/>
            <person name="Zwiers L.-H."/>
            <person name="Turgeon B."/>
            <person name="Goodwin S."/>
            <person name="Spatafora J."/>
            <person name="Crous P."/>
            <person name="Grigoriev I."/>
        </authorList>
    </citation>
    <scope>NUCLEOTIDE SEQUENCE</scope>
    <source>
        <strain evidence="1">CBS 207.26</strain>
    </source>
</reference>